<dbReference type="EMBL" id="JAFFGZ010000009">
    <property type="protein sequence ID" value="KAK4639617.1"/>
    <property type="molecule type" value="Genomic_DNA"/>
</dbReference>
<comment type="similarity">
    <text evidence="1">Belongs to the CCM1 family.</text>
</comment>
<organism evidence="6 7">
    <name type="scientific">Podospora bellae-mahoneyi</name>
    <dbReference type="NCBI Taxonomy" id="2093777"/>
    <lineage>
        <taxon>Eukaryota</taxon>
        <taxon>Fungi</taxon>
        <taxon>Dikarya</taxon>
        <taxon>Ascomycota</taxon>
        <taxon>Pezizomycotina</taxon>
        <taxon>Sordariomycetes</taxon>
        <taxon>Sordariomycetidae</taxon>
        <taxon>Sordariales</taxon>
        <taxon>Podosporaceae</taxon>
        <taxon>Podospora</taxon>
    </lineage>
</organism>
<dbReference type="Gene3D" id="1.25.40.10">
    <property type="entry name" value="Tetratricopeptide repeat domain"/>
    <property type="match status" value="2"/>
</dbReference>
<evidence type="ECO:0000256" key="5">
    <source>
        <dbReference type="SAM" id="MobiDB-lite"/>
    </source>
</evidence>
<dbReference type="NCBIfam" id="TIGR00756">
    <property type="entry name" value="PPR"/>
    <property type="match status" value="1"/>
</dbReference>
<dbReference type="Pfam" id="PF01535">
    <property type="entry name" value="PPR"/>
    <property type="match status" value="1"/>
</dbReference>
<evidence type="ECO:0000256" key="2">
    <source>
        <dbReference type="ARBA" id="ARBA00022737"/>
    </source>
</evidence>
<evidence type="ECO:0000256" key="4">
    <source>
        <dbReference type="ARBA" id="ARBA00044511"/>
    </source>
</evidence>
<comment type="subunit">
    <text evidence="4">Binds to mitochondrial small subunit 15S rRNA.</text>
</comment>
<name>A0ABR0F8G8_9PEZI</name>
<reference evidence="6 7" key="1">
    <citation type="journal article" date="2023" name="bioRxiv">
        <title>High-quality genome assemblies of four members of thePodospora anserinaspecies complex.</title>
        <authorList>
            <person name="Ament-Velasquez S.L."/>
            <person name="Vogan A.A."/>
            <person name="Wallerman O."/>
            <person name="Hartmann F."/>
            <person name="Gautier V."/>
            <person name="Silar P."/>
            <person name="Giraud T."/>
            <person name="Johannesson H."/>
        </authorList>
    </citation>
    <scope>NUCLEOTIDE SEQUENCE [LARGE SCALE GENOMIC DNA]</scope>
    <source>
        <strain evidence="6 7">CBS 112042</strain>
    </source>
</reference>
<evidence type="ECO:0000313" key="7">
    <source>
        <dbReference type="Proteomes" id="UP001322138"/>
    </source>
</evidence>
<feature type="region of interest" description="Disordered" evidence="5">
    <location>
        <begin position="21"/>
        <end position="65"/>
    </location>
</feature>
<evidence type="ECO:0000313" key="6">
    <source>
        <dbReference type="EMBL" id="KAK4639617.1"/>
    </source>
</evidence>
<dbReference type="PANTHER" id="PTHR47447:SF17">
    <property type="entry name" value="OS12G0638900 PROTEIN"/>
    <property type="match status" value="1"/>
</dbReference>
<sequence>MRDLGRNVCLRCEVQLLAAVRGRGPRPSTPRSYSSNSSPRPRPARTATNSTRQQHEEPEPPSDLLEAASRKRVAAVAMFRSILGDIAQPDGPVRPPPTPAPPAPSVPSIKPSGPSTRSVKLSSPSGPQAAQPAPVSAPAEAPERIEPAPMPESKETIVEQAVMETTEAADKIETPEAQETPEVLEAAEEPENPQPISETHNAQEETREEKEGINISPVGSSLEFFEDVAKLKQMMTVDHDYEAALAFFEEKLQPLMVAKVGIRELMKDEVARDFLSYLTKVKIANPDDPRLPSVSRITEVTFGLSNLYYVAWGKLILTLVQHITRQETTPDAFPTLQDYEAAMANRAILIRDLLQSWDVFIEHNPGFLKEVPRRNAAPTPDTKTLHETVHGLETSLAVPYTQLFISLSPEKLQLNTSRYNISWAAYATYRMLTDRINTNYQTRDQASMFTKMMKNVLTRAKPPNDRDLEYNFAEYQDLLRYIRDLGEEDSNHIWYMRVRSPEAERRQHRERIHRRIGTALKRANLREVKAAWVDFWGPDKNPDEERIRVMSEDPTLFDYFIQAFMQLRQTELTNHVWESMHRVNVKPTIRTWSALIEGCSRARSKGALDKMWENLITAGVKLDTHIWTSRVAGLFKSGDAEGGIRALVDMERTWASREKNPLVAVKPSIEPVNAAISGLLKANRQKDVMTVLAWAGKQGINPDIHTFNILLRPLVLKMDIPGIRRLLSQMQDAGIEADAATFTILFEGTMRNYADRPKDEQLAHVRKFITEMEASGIRANMMIYAKIIKLLVDQGEEGKETLKAVYGQILQSGLEPTPHIYTMLAEHFFNQNPPNSKAVADLIKNRRLHGPKANVDRVFWERVISGFCQAGEVEKAKEVFRKEFEGEKEVGMTFGMLCDYLVALLNSGDREGARRLVRRAREVREDLVVVDGVKDGKGGMRLESVRPGAGMGRNEGELVMTARWWKHRFWYIAESAGVMN</sequence>
<feature type="compositionally biased region" description="Pro residues" evidence="5">
    <location>
        <begin position="92"/>
        <end position="105"/>
    </location>
</feature>
<dbReference type="GeneID" id="87902024"/>
<accession>A0ABR0F8G8</accession>
<keyword evidence="7" id="KW-1185">Reference proteome</keyword>
<protein>
    <recommendedName>
        <fullName evidence="8">Pentatricopeptide repeat-containing protein</fullName>
    </recommendedName>
</protein>
<dbReference type="InterPro" id="IPR011990">
    <property type="entry name" value="TPR-like_helical_dom_sf"/>
</dbReference>
<gene>
    <name evidence="6" type="ORF">QC761_709910</name>
</gene>
<feature type="compositionally biased region" description="Low complexity" evidence="5">
    <location>
        <begin position="122"/>
        <end position="140"/>
    </location>
</feature>
<comment type="caution">
    <text evidence="6">The sequence shown here is derived from an EMBL/GenBank/DDBJ whole genome shotgun (WGS) entry which is preliminary data.</text>
</comment>
<dbReference type="RefSeq" id="XP_062728593.1">
    <property type="nucleotide sequence ID" value="XM_062882542.1"/>
</dbReference>
<proteinExistence type="inferred from homology"/>
<feature type="compositionally biased region" description="Low complexity" evidence="5">
    <location>
        <begin position="21"/>
        <end position="52"/>
    </location>
</feature>
<dbReference type="InterPro" id="IPR002885">
    <property type="entry name" value="PPR_rpt"/>
</dbReference>
<dbReference type="PANTHER" id="PTHR47447">
    <property type="entry name" value="OS03G0856100 PROTEIN"/>
    <property type="match status" value="1"/>
</dbReference>
<keyword evidence="2" id="KW-0677">Repeat</keyword>
<feature type="compositionally biased region" description="Basic and acidic residues" evidence="5">
    <location>
        <begin position="201"/>
        <end position="212"/>
    </location>
</feature>
<dbReference type="Proteomes" id="UP001322138">
    <property type="component" value="Unassembled WGS sequence"/>
</dbReference>
<evidence type="ECO:0008006" key="8">
    <source>
        <dbReference type="Google" id="ProtNLM"/>
    </source>
</evidence>
<feature type="compositionally biased region" description="Basic and acidic residues" evidence="5">
    <location>
        <begin position="141"/>
        <end position="154"/>
    </location>
</feature>
<evidence type="ECO:0000256" key="1">
    <source>
        <dbReference type="ARBA" id="ARBA00006192"/>
    </source>
</evidence>
<dbReference type="Pfam" id="PF13812">
    <property type="entry name" value="PPR_3"/>
    <property type="match status" value="1"/>
</dbReference>
<evidence type="ECO:0000256" key="3">
    <source>
        <dbReference type="ARBA" id="ARBA00044493"/>
    </source>
</evidence>
<feature type="region of interest" description="Disordered" evidence="5">
    <location>
        <begin position="86"/>
        <end position="154"/>
    </location>
</feature>
<feature type="region of interest" description="Disordered" evidence="5">
    <location>
        <begin position="173"/>
        <end position="212"/>
    </location>
</feature>
<comment type="function">
    <text evidence="3">Regulates mitochondrial small subunit maturation by controlling 15S rRNA 5'-end processing. Localizes to the 5' precursor of the 15S rRNA in a position that is subsequently occupied by mS47 in the mature yeast mtSSU. Uses structure and sequence-specific RNA recognition, binding to a single-stranded region of the precursor and specifically recognizing bases -6 to -1. The exchange of Ccm1 for mS47 is coupled to the irreversible removal of precursor rRNA that is accompanied by conformational changes of the mitoribosomal proteins uS5m and mS26. These conformational changes signal completion of 5'-end rRNA processing through protection of the mature 5'-end of the 15S rRNA and stabilization of mS47. The removal of the 5' precursor together with the dissociation of Ccm1 may be catalyzed by the 5'-3' exoribonuclease Pet127. Involved in the specific removal of group I introns in mitochondrial encoded transcripts.</text>
</comment>